<sequence length="122" mass="13394">MLLAWRDPALEQTCSSSDAIELRWPQSADAVRRLLWTVKHCRDLAALLRHPSVRVTSDSHRTETSLSVQMRKAGMRAMALARTGEVLGIAEADQLLRHASTTTALLVADLMAEGSGSLRKAM</sequence>
<comment type="caution">
    <text evidence="1">The sequence shown here is derived from an EMBL/GenBank/DDBJ whole genome shotgun (WGS) entry which is preliminary data.</text>
</comment>
<dbReference type="RefSeq" id="WP_123918864.1">
    <property type="nucleotide sequence ID" value="NZ_RKRA01000001.1"/>
</dbReference>
<dbReference type="EMBL" id="RKRA01000001">
    <property type="protein sequence ID" value="RPF28559.1"/>
    <property type="molecule type" value="Genomic_DNA"/>
</dbReference>
<dbReference type="Proteomes" id="UP000280726">
    <property type="component" value="Unassembled WGS sequence"/>
</dbReference>
<gene>
    <name evidence="1" type="ORF">EDD32_3092</name>
</gene>
<dbReference type="AlphaFoldDB" id="A0A3N4Z5F0"/>
<evidence type="ECO:0000313" key="1">
    <source>
        <dbReference type="EMBL" id="RPF28559.1"/>
    </source>
</evidence>
<keyword evidence="2" id="KW-1185">Reference proteome</keyword>
<organism evidence="1 2">
    <name type="scientific">Georgenia muralis</name>
    <dbReference type="NCBI Taxonomy" id="154117"/>
    <lineage>
        <taxon>Bacteria</taxon>
        <taxon>Bacillati</taxon>
        <taxon>Actinomycetota</taxon>
        <taxon>Actinomycetes</taxon>
        <taxon>Micrococcales</taxon>
        <taxon>Bogoriellaceae</taxon>
        <taxon>Georgenia</taxon>
    </lineage>
</organism>
<evidence type="ECO:0000313" key="2">
    <source>
        <dbReference type="Proteomes" id="UP000280726"/>
    </source>
</evidence>
<name>A0A3N4Z5F0_9MICO</name>
<evidence type="ECO:0008006" key="3">
    <source>
        <dbReference type="Google" id="ProtNLM"/>
    </source>
</evidence>
<accession>A0A3N4Z5F0</accession>
<proteinExistence type="predicted"/>
<reference evidence="1 2" key="1">
    <citation type="submission" date="2018-11" db="EMBL/GenBank/DDBJ databases">
        <title>Sequencing the genomes of 1000 actinobacteria strains.</title>
        <authorList>
            <person name="Klenk H.-P."/>
        </authorList>
    </citation>
    <scope>NUCLEOTIDE SEQUENCE [LARGE SCALE GENOMIC DNA]</scope>
    <source>
        <strain evidence="1 2">DSM 14418</strain>
    </source>
</reference>
<dbReference type="OrthoDB" id="9864657at2"/>
<protein>
    <recommendedName>
        <fullName evidence="3">ANTAR domain-containing protein</fullName>
    </recommendedName>
</protein>